<name>A0A0C2W0W1_9BACL</name>
<dbReference type="PANTHER" id="PTHR42759:SF5">
    <property type="entry name" value="METHANOL DEHYDROGENASE REGULATOR"/>
    <property type="match status" value="1"/>
</dbReference>
<dbReference type="PANTHER" id="PTHR42759">
    <property type="entry name" value="MOXR FAMILY PROTEIN"/>
    <property type="match status" value="1"/>
</dbReference>
<dbReference type="Proteomes" id="UP000031950">
    <property type="component" value="Unassembled WGS sequence"/>
</dbReference>
<dbReference type="EMBL" id="JXRQ01000017">
    <property type="protein sequence ID" value="KIL50271.1"/>
    <property type="molecule type" value="Genomic_DNA"/>
</dbReference>
<dbReference type="SUPFAM" id="SSF52540">
    <property type="entry name" value="P-loop containing nucleoside triphosphate hydrolases"/>
    <property type="match status" value="1"/>
</dbReference>
<reference evidence="3 4" key="1">
    <citation type="submission" date="2015-01" db="EMBL/GenBank/DDBJ databases">
        <title>Genome sequence of Jeotgalibacillus alimentarius.</title>
        <authorList>
            <person name="Goh K.M."/>
            <person name="Chan K.-G."/>
            <person name="Yaakop A.S."/>
            <person name="Ee R."/>
            <person name="Gan H.M."/>
            <person name="Chan C.S."/>
        </authorList>
    </citation>
    <scope>NUCLEOTIDE SEQUENCE [LARGE SCALE GENOMIC DNA]</scope>
    <source>
        <strain evidence="3 4">YKJ-13</strain>
    </source>
</reference>
<dbReference type="PIRSF" id="PIRSF002849">
    <property type="entry name" value="AAA_ATPase_chaperone_MoxR_prd"/>
    <property type="match status" value="1"/>
</dbReference>
<dbReference type="CDD" id="cd00009">
    <property type="entry name" value="AAA"/>
    <property type="match status" value="1"/>
</dbReference>
<accession>A0A0C2W0W1</accession>
<dbReference type="InterPro" id="IPR050764">
    <property type="entry name" value="CbbQ/NirQ/NorQ/GpvN"/>
</dbReference>
<evidence type="ECO:0000259" key="2">
    <source>
        <dbReference type="Pfam" id="PF17863"/>
    </source>
</evidence>
<sequence length="309" mass="34496">MKNMIQQEVGKSVVGRDREVELLTIAMLQGGHVLLESVPGTGKTLLAKSFAKAAGGKFSRIQFTPDVLPSDVTGLHFFNPETRKFELKEGPVMTNFLLADEINRATPRTQSSLLEVMEEKQVTIDGETLTSSFPFMVIATQNPVESQQGTFPLPYAQLDRFMFKLPSEYPGFEDESSILKQWIHKEESPLISAVVSIEELQQAADEVRNVSVHNEITDYILKLIRSTRSHPLIEWGASPRAAVTLLKAAQGSAYLQGRSHIIPEDVKNLFHYVLGHRVQLTPEASLMKNTDEILTEVLKDTDAPVELRL</sequence>
<feature type="domain" description="ChlI/MoxR AAA lid" evidence="2">
    <location>
        <begin position="226"/>
        <end position="296"/>
    </location>
</feature>
<dbReference type="Gene3D" id="3.40.50.300">
    <property type="entry name" value="P-loop containing nucleotide triphosphate hydrolases"/>
    <property type="match status" value="1"/>
</dbReference>
<dbReference type="GO" id="GO:0005524">
    <property type="term" value="F:ATP binding"/>
    <property type="evidence" value="ECO:0007669"/>
    <property type="project" value="InterPro"/>
</dbReference>
<dbReference type="Gene3D" id="1.10.8.80">
    <property type="entry name" value="Magnesium chelatase subunit I, C-Terminal domain"/>
    <property type="match status" value="1"/>
</dbReference>
<evidence type="ECO:0000259" key="1">
    <source>
        <dbReference type="Pfam" id="PF07726"/>
    </source>
</evidence>
<protein>
    <submittedName>
        <fullName evidence="3">Magnesium chelatase</fullName>
    </submittedName>
</protein>
<dbReference type="Pfam" id="PF17863">
    <property type="entry name" value="AAA_lid_2"/>
    <property type="match status" value="1"/>
</dbReference>
<dbReference type="STRING" id="135826.KP77_16460"/>
<dbReference type="OrthoDB" id="9808397at2"/>
<dbReference type="RefSeq" id="WP_041122232.1">
    <property type="nucleotide sequence ID" value="NZ_JXRQ01000017.1"/>
</dbReference>
<dbReference type="InterPro" id="IPR027417">
    <property type="entry name" value="P-loop_NTPase"/>
</dbReference>
<gene>
    <name evidence="3" type="ORF">KP77_16460</name>
</gene>
<feature type="domain" description="ATPase AAA-3" evidence="1">
    <location>
        <begin position="32"/>
        <end position="163"/>
    </location>
</feature>
<dbReference type="InterPro" id="IPR041628">
    <property type="entry name" value="ChlI/MoxR_AAA_lid"/>
</dbReference>
<proteinExistence type="predicted"/>
<evidence type="ECO:0000313" key="3">
    <source>
        <dbReference type="EMBL" id="KIL50271.1"/>
    </source>
</evidence>
<dbReference type="Pfam" id="PF07726">
    <property type="entry name" value="AAA_3"/>
    <property type="match status" value="1"/>
</dbReference>
<dbReference type="InterPro" id="IPR011703">
    <property type="entry name" value="ATPase_AAA-3"/>
</dbReference>
<dbReference type="PATRIC" id="fig|135826.4.peg.1641"/>
<keyword evidence="4" id="KW-1185">Reference proteome</keyword>
<organism evidence="3 4">
    <name type="scientific">Jeotgalibacillus alimentarius</name>
    <dbReference type="NCBI Taxonomy" id="135826"/>
    <lineage>
        <taxon>Bacteria</taxon>
        <taxon>Bacillati</taxon>
        <taxon>Bacillota</taxon>
        <taxon>Bacilli</taxon>
        <taxon>Bacillales</taxon>
        <taxon>Caryophanaceae</taxon>
        <taxon>Jeotgalibacillus</taxon>
    </lineage>
</organism>
<dbReference type="AlphaFoldDB" id="A0A0C2W0W1"/>
<dbReference type="GO" id="GO:0016887">
    <property type="term" value="F:ATP hydrolysis activity"/>
    <property type="evidence" value="ECO:0007669"/>
    <property type="project" value="InterPro"/>
</dbReference>
<evidence type="ECO:0000313" key="4">
    <source>
        <dbReference type="Proteomes" id="UP000031950"/>
    </source>
</evidence>
<comment type="caution">
    <text evidence="3">The sequence shown here is derived from an EMBL/GenBank/DDBJ whole genome shotgun (WGS) entry which is preliminary data.</text>
</comment>